<feature type="domain" description="ZZ-type" evidence="6">
    <location>
        <begin position="190"/>
        <end position="241"/>
    </location>
</feature>
<name>A0A4Z2G735_9TELE</name>
<gene>
    <name evidence="7" type="primary">Zswim2</name>
    <name evidence="7" type="ORF">EYF80_040504</name>
</gene>
<dbReference type="CDD" id="cd16494">
    <property type="entry name" value="RING-CH-C4HC3_ZSWM2"/>
    <property type="match status" value="1"/>
</dbReference>
<evidence type="ECO:0000256" key="3">
    <source>
        <dbReference type="ARBA" id="ARBA00022833"/>
    </source>
</evidence>
<evidence type="ECO:0000313" key="7">
    <source>
        <dbReference type="EMBL" id="TNN49329.1"/>
    </source>
</evidence>
<keyword evidence="2 4" id="KW-0863">Zinc-finger</keyword>
<accession>A0A4Z2G735</accession>
<reference evidence="7 8" key="1">
    <citation type="submission" date="2019-03" db="EMBL/GenBank/DDBJ databases">
        <title>First draft genome of Liparis tanakae, snailfish: a comprehensive survey of snailfish specific genes.</title>
        <authorList>
            <person name="Kim W."/>
            <person name="Song I."/>
            <person name="Jeong J.-H."/>
            <person name="Kim D."/>
            <person name="Kim S."/>
            <person name="Ryu S."/>
            <person name="Song J.Y."/>
            <person name="Lee S.K."/>
        </authorList>
    </citation>
    <scope>NUCLEOTIDE SEQUENCE [LARGE SCALE GENOMIC DNA]</scope>
    <source>
        <tissue evidence="7">Muscle</tissue>
    </source>
</reference>
<evidence type="ECO:0000256" key="2">
    <source>
        <dbReference type="ARBA" id="ARBA00022771"/>
    </source>
</evidence>
<feature type="domain" description="RING-type" evidence="5">
    <location>
        <begin position="107"/>
        <end position="159"/>
    </location>
</feature>
<evidence type="ECO:0000256" key="4">
    <source>
        <dbReference type="PROSITE-ProRule" id="PRU00228"/>
    </source>
</evidence>
<dbReference type="SMART" id="SM00184">
    <property type="entry name" value="RING"/>
    <property type="match status" value="2"/>
</dbReference>
<evidence type="ECO:0000259" key="6">
    <source>
        <dbReference type="PROSITE" id="PS50135"/>
    </source>
</evidence>
<dbReference type="EMBL" id="SRLO01000661">
    <property type="protein sequence ID" value="TNN49329.1"/>
    <property type="molecule type" value="Genomic_DNA"/>
</dbReference>
<dbReference type="InterPro" id="IPR043145">
    <property type="entry name" value="Znf_ZZ_sf"/>
</dbReference>
<proteinExistence type="predicted"/>
<organism evidence="7 8">
    <name type="scientific">Liparis tanakae</name>
    <name type="common">Tanaka's snailfish</name>
    <dbReference type="NCBI Taxonomy" id="230148"/>
    <lineage>
        <taxon>Eukaryota</taxon>
        <taxon>Metazoa</taxon>
        <taxon>Chordata</taxon>
        <taxon>Craniata</taxon>
        <taxon>Vertebrata</taxon>
        <taxon>Euteleostomi</taxon>
        <taxon>Actinopterygii</taxon>
        <taxon>Neopterygii</taxon>
        <taxon>Teleostei</taxon>
        <taxon>Neoteleostei</taxon>
        <taxon>Acanthomorphata</taxon>
        <taxon>Eupercaria</taxon>
        <taxon>Perciformes</taxon>
        <taxon>Cottioidei</taxon>
        <taxon>Cottales</taxon>
        <taxon>Liparidae</taxon>
        <taxon>Liparis</taxon>
    </lineage>
</organism>
<keyword evidence="3" id="KW-0862">Zinc</keyword>
<sequence>MFRNTCCRNTASAAVARHQDQALNTTLFLLKAFGPTGFLLREEGEVRDAKHGLVERQILELLGGLHRTKERRTGGDSSDASGAASPPAAAREAGSVCRRAIHAQDVCPICQEGLLEKKLPVSHCRFGCGNNVHVSCMKVWAEHQGPSDGDEAVRCPLCRERFSSRKLLRELVRSAARLSTASEREKPDRHLGVLCHGCRLGPVTGTCFKCTVCRHVYLCEDCSLKGCHPQHPFASRTKRREEWRLVADDLKGLTSQSADDSLVPAAADPLPRSVLHGLYTVRVRPGSPLLDAGQQCRLCLLDFELGQRVRTLPCRHKFHADCVDGILQESNACPLDGYVIYSPAACSARDRKPSSRSAATRPELNLKDLFVPGVALRGSNPKVTPSRGSLRLEVLPSSPVTSDTSQRRMADRFQGLCFAAEEGTIAALHPASSMQRASGSSHR</sequence>
<dbReference type="PANTHER" id="PTHR21540">
    <property type="entry name" value="RING FINGER AND SWIM DOMAIN-CONTAINING PROTEIN 2"/>
    <property type="match status" value="1"/>
</dbReference>
<protein>
    <submittedName>
        <fullName evidence="7">E3 ubiquitin-protein ligase Zswim2</fullName>
    </submittedName>
</protein>
<evidence type="ECO:0000313" key="8">
    <source>
        <dbReference type="Proteomes" id="UP000314294"/>
    </source>
</evidence>
<evidence type="ECO:0000259" key="5">
    <source>
        <dbReference type="PROSITE" id="PS50089"/>
    </source>
</evidence>
<dbReference type="InterPro" id="IPR000433">
    <property type="entry name" value="Znf_ZZ"/>
</dbReference>
<dbReference type="SUPFAM" id="SSF57850">
    <property type="entry name" value="RING/U-box"/>
    <property type="match status" value="3"/>
</dbReference>
<dbReference type="Gene3D" id="3.30.40.10">
    <property type="entry name" value="Zinc/RING finger domain, C3HC4 (zinc finger)"/>
    <property type="match status" value="2"/>
</dbReference>
<dbReference type="PROSITE" id="PS50089">
    <property type="entry name" value="ZF_RING_2"/>
    <property type="match status" value="2"/>
</dbReference>
<dbReference type="PROSITE" id="PS50135">
    <property type="entry name" value="ZF_ZZ_2"/>
    <property type="match status" value="1"/>
</dbReference>
<keyword evidence="8" id="KW-1185">Reference proteome</keyword>
<dbReference type="OrthoDB" id="8062037at2759"/>
<dbReference type="Proteomes" id="UP000314294">
    <property type="component" value="Unassembled WGS sequence"/>
</dbReference>
<dbReference type="InterPro" id="IPR013083">
    <property type="entry name" value="Znf_RING/FYVE/PHD"/>
</dbReference>
<dbReference type="PANTHER" id="PTHR21540:SF3">
    <property type="entry name" value="E3 UBIQUITIN-PROTEIN LIGASE ZSWIM2"/>
    <property type="match status" value="1"/>
</dbReference>
<dbReference type="Gene3D" id="3.30.60.90">
    <property type="match status" value="1"/>
</dbReference>
<keyword evidence="1" id="KW-0479">Metal-binding</keyword>
<dbReference type="Pfam" id="PF13639">
    <property type="entry name" value="zf-RING_2"/>
    <property type="match status" value="1"/>
</dbReference>
<dbReference type="AlphaFoldDB" id="A0A4Z2G735"/>
<evidence type="ECO:0000256" key="1">
    <source>
        <dbReference type="ARBA" id="ARBA00022723"/>
    </source>
</evidence>
<comment type="caution">
    <text evidence="7">The sequence shown here is derived from an EMBL/GenBank/DDBJ whole genome shotgun (WGS) entry which is preliminary data.</text>
</comment>
<dbReference type="GO" id="GO:0008270">
    <property type="term" value="F:zinc ion binding"/>
    <property type="evidence" value="ECO:0007669"/>
    <property type="project" value="UniProtKB-KW"/>
</dbReference>
<dbReference type="InterPro" id="IPR039903">
    <property type="entry name" value="Zswim2"/>
</dbReference>
<dbReference type="GO" id="GO:0061630">
    <property type="term" value="F:ubiquitin protein ligase activity"/>
    <property type="evidence" value="ECO:0007669"/>
    <property type="project" value="InterPro"/>
</dbReference>
<feature type="domain" description="RING-type" evidence="5">
    <location>
        <begin position="296"/>
        <end position="336"/>
    </location>
</feature>
<dbReference type="InterPro" id="IPR001841">
    <property type="entry name" value="Znf_RING"/>
</dbReference>